<evidence type="ECO:0000313" key="9">
    <source>
        <dbReference type="EMBL" id="CCW34305.1"/>
    </source>
</evidence>
<evidence type="ECO:0000259" key="7">
    <source>
        <dbReference type="Pfam" id="PF04542"/>
    </source>
</evidence>
<comment type="similarity">
    <text evidence="1">Belongs to the sigma-70 factor family. ECF subfamily.</text>
</comment>
<sequence length="240" mass="27455">MNPLPPKYNKKDGAAASETEAQRASVMSAYPEHGKSLPAQRPVKNEVASRSLRLADQELVAKIVAGDKEAFAQIVDRFSVRIYRLAYRMCGSTMDAEDLTQEIFLAIYRSLQSFRGDSSLSTWVYRIAMNHCVDFQRRHRPQTLSLDEQLIVVTDRWCDNPQEALHKEELGRQIEEALSHLAPHHREVVILHELHGLTYTEVAKVLQIPVGTVKSRLSNAFRQLRELLRDYVEDEEDEVS</sequence>
<feature type="domain" description="RNA polymerase sigma factor 70 region 4 type 2" evidence="8">
    <location>
        <begin position="172"/>
        <end position="224"/>
    </location>
</feature>
<dbReference type="KEGG" id="ccz:CCALI_00471"/>
<dbReference type="PATRIC" id="fig|1303518.3.peg.476"/>
<dbReference type="InterPro" id="IPR007627">
    <property type="entry name" value="RNA_pol_sigma70_r2"/>
</dbReference>
<evidence type="ECO:0000256" key="6">
    <source>
        <dbReference type="SAM" id="MobiDB-lite"/>
    </source>
</evidence>
<dbReference type="EMBL" id="HF951689">
    <property type="protein sequence ID" value="CCW34305.1"/>
    <property type="molecule type" value="Genomic_DNA"/>
</dbReference>
<dbReference type="HOGENOM" id="CLU_047691_3_0_0"/>
<evidence type="ECO:0000256" key="2">
    <source>
        <dbReference type="ARBA" id="ARBA00023015"/>
    </source>
</evidence>
<dbReference type="InterPro" id="IPR013249">
    <property type="entry name" value="RNA_pol_sigma70_r4_t2"/>
</dbReference>
<evidence type="ECO:0000256" key="4">
    <source>
        <dbReference type="ARBA" id="ARBA00023125"/>
    </source>
</evidence>
<dbReference type="Proteomes" id="UP000014227">
    <property type="component" value="Chromosome I"/>
</dbReference>
<dbReference type="eggNOG" id="COG1595">
    <property type="taxonomic scope" value="Bacteria"/>
</dbReference>
<dbReference type="GO" id="GO:0006352">
    <property type="term" value="P:DNA-templated transcription initiation"/>
    <property type="evidence" value="ECO:0007669"/>
    <property type="project" value="InterPro"/>
</dbReference>
<evidence type="ECO:0000256" key="3">
    <source>
        <dbReference type="ARBA" id="ARBA00023082"/>
    </source>
</evidence>
<dbReference type="PANTHER" id="PTHR43133">
    <property type="entry name" value="RNA POLYMERASE ECF-TYPE SIGMA FACTO"/>
    <property type="match status" value="1"/>
</dbReference>
<keyword evidence="10" id="KW-1185">Reference proteome</keyword>
<keyword evidence="3" id="KW-0731">Sigma factor</keyword>
<dbReference type="InterPro" id="IPR039425">
    <property type="entry name" value="RNA_pol_sigma-70-like"/>
</dbReference>
<accession>S0ETA0</accession>
<dbReference type="SUPFAM" id="SSF88659">
    <property type="entry name" value="Sigma3 and sigma4 domains of RNA polymerase sigma factors"/>
    <property type="match status" value="1"/>
</dbReference>
<dbReference type="GO" id="GO:0016987">
    <property type="term" value="F:sigma factor activity"/>
    <property type="evidence" value="ECO:0007669"/>
    <property type="project" value="UniProtKB-KW"/>
</dbReference>
<dbReference type="InterPro" id="IPR014284">
    <property type="entry name" value="RNA_pol_sigma-70_dom"/>
</dbReference>
<keyword evidence="5" id="KW-0804">Transcription</keyword>
<dbReference type="InParanoid" id="S0ETA0"/>
<proteinExistence type="inferred from homology"/>
<dbReference type="NCBIfam" id="TIGR02937">
    <property type="entry name" value="sigma70-ECF"/>
    <property type="match status" value="1"/>
</dbReference>
<gene>
    <name evidence="9" type="ORF">CCALI_00471</name>
</gene>
<dbReference type="SUPFAM" id="SSF88946">
    <property type="entry name" value="Sigma2 domain of RNA polymerase sigma factors"/>
    <property type="match status" value="1"/>
</dbReference>
<dbReference type="GO" id="GO:0003677">
    <property type="term" value="F:DNA binding"/>
    <property type="evidence" value="ECO:0007669"/>
    <property type="project" value="UniProtKB-KW"/>
</dbReference>
<keyword evidence="4" id="KW-0238">DNA-binding</keyword>
<keyword evidence="2" id="KW-0805">Transcription regulation</keyword>
<organism evidence="9 10">
    <name type="scientific">Chthonomonas calidirosea (strain DSM 23976 / ICMP 18418 / T49)</name>
    <dbReference type="NCBI Taxonomy" id="1303518"/>
    <lineage>
        <taxon>Bacteria</taxon>
        <taxon>Bacillati</taxon>
        <taxon>Armatimonadota</taxon>
        <taxon>Chthonomonadia</taxon>
        <taxon>Chthonomonadales</taxon>
        <taxon>Chthonomonadaceae</taxon>
        <taxon>Chthonomonas</taxon>
    </lineage>
</organism>
<protein>
    <submittedName>
        <fullName evidence="9">RNA polymerase sigma factor, sigma-70 family</fullName>
    </submittedName>
</protein>
<dbReference type="STRING" id="454171.CP488_00683"/>
<reference evidence="10" key="1">
    <citation type="submission" date="2013-03" db="EMBL/GenBank/DDBJ databases">
        <title>Genome sequence of Chthonomonas calidirosea, the first sequenced genome from the Armatimonadetes phylum (formally candidate division OP10).</title>
        <authorList>
            <person name="Lee K.C.Y."/>
            <person name="Morgan X.C."/>
            <person name="Dunfield P.F."/>
            <person name="Tamas I."/>
            <person name="Houghton K.M."/>
            <person name="Vyssotski M."/>
            <person name="Ryan J.L.J."/>
            <person name="Lagutin K."/>
            <person name="McDonald I.R."/>
            <person name="Stott M.B."/>
        </authorList>
    </citation>
    <scope>NUCLEOTIDE SEQUENCE [LARGE SCALE GENOMIC DNA]</scope>
    <source>
        <strain evidence="10">DSM 23976 / ICMP 18418 / T49</strain>
    </source>
</reference>
<feature type="region of interest" description="Disordered" evidence="6">
    <location>
        <begin position="1"/>
        <end position="28"/>
    </location>
</feature>
<evidence type="ECO:0000313" key="10">
    <source>
        <dbReference type="Proteomes" id="UP000014227"/>
    </source>
</evidence>
<dbReference type="OrthoDB" id="9784984at2"/>
<evidence type="ECO:0000259" key="8">
    <source>
        <dbReference type="Pfam" id="PF08281"/>
    </source>
</evidence>
<dbReference type="AlphaFoldDB" id="S0ETA0"/>
<dbReference type="Pfam" id="PF08281">
    <property type="entry name" value="Sigma70_r4_2"/>
    <property type="match status" value="1"/>
</dbReference>
<dbReference type="CDD" id="cd06171">
    <property type="entry name" value="Sigma70_r4"/>
    <property type="match status" value="1"/>
</dbReference>
<evidence type="ECO:0000256" key="5">
    <source>
        <dbReference type="ARBA" id="ARBA00023163"/>
    </source>
</evidence>
<dbReference type="InterPro" id="IPR036388">
    <property type="entry name" value="WH-like_DNA-bd_sf"/>
</dbReference>
<dbReference type="InterPro" id="IPR013325">
    <property type="entry name" value="RNA_pol_sigma_r2"/>
</dbReference>
<evidence type="ECO:0000256" key="1">
    <source>
        <dbReference type="ARBA" id="ARBA00010641"/>
    </source>
</evidence>
<dbReference type="PANTHER" id="PTHR43133:SF8">
    <property type="entry name" value="RNA POLYMERASE SIGMA FACTOR HI_1459-RELATED"/>
    <property type="match status" value="1"/>
</dbReference>
<dbReference type="Gene3D" id="1.10.10.10">
    <property type="entry name" value="Winged helix-like DNA-binding domain superfamily/Winged helix DNA-binding domain"/>
    <property type="match status" value="1"/>
</dbReference>
<dbReference type="Pfam" id="PF04542">
    <property type="entry name" value="Sigma70_r2"/>
    <property type="match status" value="1"/>
</dbReference>
<dbReference type="Gene3D" id="1.10.1740.10">
    <property type="match status" value="1"/>
</dbReference>
<feature type="domain" description="RNA polymerase sigma-70 region 2" evidence="7">
    <location>
        <begin position="75"/>
        <end position="140"/>
    </location>
</feature>
<dbReference type="InterPro" id="IPR013324">
    <property type="entry name" value="RNA_pol_sigma_r3/r4-like"/>
</dbReference>
<name>S0ETA0_CHTCT</name>